<sequence length="282" mass="33470">MQNLTKKKVGYVALIGRPNSGKSTFINTLLDEKVSIISARPQTTQKVIKWIYNDTDSQIIFFDTPGINENKEGFYEILRENVLNSLKNAEVIVRFIDSSRQYWREEQEIEEIIQNVSAPIIEVYSKVDLTKSPKTDKLNISSIDKTWYAELISQIKNFLKEDFPYYDEDYYTDQDIYTRITEIIREKIFTDFKEEVPYSVYLEVGEIEETPRLLKVQVYLYTETDSQKKIIIWKWAENLTKIGTESRLELQKILDKKIFLSLRVKVMPKWKRNKKLLNKLYN</sequence>
<dbReference type="NCBIfam" id="NF000908">
    <property type="entry name" value="PRK00089.1"/>
    <property type="match status" value="1"/>
</dbReference>
<dbReference type="SUPFAM" id="SSF52540">
    <property type="entry name" value="P-loop containing nucleoside triphosphate hydrolases"/>
    <property type="match status" value="1"/>
</dbReference>
<dbReference type="NCBIfam" id="TIGR00436">
    <property type="entry name" value="era"/>
    <property type="match status" value="1"/>
</dbReference>
<evidence type="ECO:0000256" key="4">
    <source>
        <dbReference type="ARBA" id="ARBA00022884"/>
    </source>
</evidence>
<dbReference type="CDD" id="cd22534">
    <property type="entry name" value="KH-II_Era"/>
    <property type="match status" value="1"/>
</dbReference>
<dbReference type="Pfam" id="PF07650">
    <property type="entry name" value="KH_2"/>
    <property type="match status" value="1"/>
</dbReference>
<feature type="binding site" evidence="6">
    <location>
        <begin position="63"/>
        <end position="67"/>
    </location>
    <ligand>
        <name>GTP</name>
        <dbReference type="ChEBI" id="CHEBI:37565"/>
    </ligand>
</feature>
<dbReference type="AlphaFoldDB" id="K2AFP6"/>
<comment type="function">
    <text evidence="6">An essential GTPase that binds both GDP and GTP, with rapid nucleotide exchange. Plays a role in 16S rRNA processing and 30S ribosomal subunit biogenesis and possibly also in cell cycle regulation and energy metabolism.</text>
</comment>
<evidence type="ECO:0000256" key="1">
    <source>
        <dbReference type="ARBA" id="ARBA00007921"/>
    </source>
</evidence>
<comment type="subunit">
    <text evidence="6">Monomer.</text>
</comment>
<dbReference type="InterPro" id="IPR015946">
    <property type="entry name" value="KH_dom-like_a/b"/>
</dbReference>
<dbReference type="InterPro" id="IPR004044">
    <property type="entry name" value="KH_dom_type_2"/>
</dbReference>
<keyword evidence="6" id="KW-0472">Membrane</keyword>
<dbReference type="InterPro" id="IPR005225">
    <property type="entry name" value="Small_GTP-bd"/>
</dbReference>
<dbReference type="GO" id="GO:0043024">
    <property type="term" value="F:ribosomal small subunit binding"/>
    <property type="evidence" value="ECO:0007669"/>
    <property type="project" value="TreeGrafter"/>
</dbReference>
<keyword evidence="6" id="KW-1003">Cell membrane</keyword>
<dbReference type="SUPFAM" id="SSF54814">
    <property type="entry name" value="Prokaryotic type KH domain (KH-domain type II)"/>
    <property type="match status" value="1"/>
</dbReference>
<evidence type="ECO:0000256" key="5">
    <source>
        <dbReference type="ARBA" id="ARBA00023134"/>
    </source>
</evidence>
<name>K2AFP6_9BACT</name>
<dbReference type="GO" id="GO:0005886">
    <property type="term" value="C:plasma membrane"/>
    <property type="evidence" value="ECO:0007669"/>
    <property type="project" value="UniProtKB-SubCell"/>
</dbReference>
<dbReference type="PRINTS" id="PR00326">
    <property type="entry name" value="GTP1OBG"/>
</dbReference>
<dbReference type="GO" id="GO:0005829">
    <property type="term" value="C:cytosol"/>
    <property type="evidence" value="ECO:0007669"/>
    <property type="project" value="TreeGrafter"/>
</dbReference>
<accession>K2AFP6</accession>
<reference evidence="9" key="1">
    <citation type="journal article" date="2012" name="Science">
        <title>Fermentation, hydrogen, and sulfur metabolism in multiple uncultivated bacterial phyla.</title>
        <authorList>
            <person name="Wrighton K.C."/>
            <person name="Thomas B.C."/>
            <person name="Sharon I."/>
            <person name="Miller C.S."/>
            <person name="Castelle C.J."/>
            <person name="VerBerkmoes N.C."/>
            <person name="Wilkins M.J."/>
            <person name="Hettich R.L."/>
            <person name="Lipton M.S."/>
            <person name="Williams K.H."/>
            <person name="Long P.E."/>
            <person name="Banfield J.F."/>
        </authorList>
    </citation>
    <scope>NUCLEOTIDE SEQUENCE [LARGE SCALE GENOMIC DNA]</scope>
</reference>
<evidence type="ECO:0000259" key="7">
    <source>
        <dbReference type="Pfam" id="PF01926"/>
    </source>
</evidence>
<organism evidence="9">
    <name type="scientific">uncultured bacterium</name>
    <name type="common">gcode 4</name>
    <dbReference type="NCBI Taxonomy" id="1234023"/>
    <lineage>
        <taxon>Bacteria</taxon>
        <taxon>environmental samples</taxon>
    </lineage>
</organism>
<dbReference type="GO" id="GO:0070181">
    <property type="term" value="F:small ribosomal subunit rRNA binding"/>
    <property type="evidence" value="ECO:0007669"/>
    <property type="project" value="UniProtKB-UniRule"/>
</dbReference>
<dbReference type="Gene3D" id="3.40.50.300">
    <property type="entry name" value="P-loop containing nucleotide triphosphate hydrolases"/>
    <property type="match status" value="1"/>
</dbReference>
<dbReference type="Gene3D" id="3.30.300.20">
    <property type="match status" value="1"/>
</dbReference>
<keyword evidence="5 6" id="KW-0342">GTP-binding</keyword>
<evidence type="ECO:0000259" key="8">
    <source>
        <dbReference type="Pfam" id="PF07650"/>
    </source>
</evidence>
<evidence type="ECO:0000256" key="3">
    <source>
        <dbReference type="ARBA" id="ARBA00022741"/>
    </source>
</evidence>
<feature type="binding site" evidence="6">
    <location>
        <begin position="16"/>
        <end position="23"/>
    </location>
    <ligand>
        <name>GTP</name>
        <dbReference type="ChEBI" id="CHEBI:37565"/>
    </ligand>
</feature>
<comment type="caution">
    <text evidence="9">The sequence shown here is derived from an EMBL/GenBank/DDBJ whole genome shotgun (WGS) entry which is preliminary data.</text>
</comment>
<dbReference type="Pfam" id="PF01926">
    <property type="entry name" value="MMR_HSR1"/>
    <property type="match status" value="1"/>
</dbReference>
<keyword evidence="3 6" id="KW-0547">Nucleotide-binding</keyword>
<proteinExistence type="inferred from homology"/>
<dbReference type="NCBIfam" id="TIGR00231">
    <property type="entry name" value="small_GTP"/>
    <property type="match status" value="1"/>
</dbReference>
<dbReference type="PANTHER" id="PTHR42698:SF1">
    <property type="entry name" value="GTPASE ERA, MITOCHONDRIAL"/>
    <property type="match status" value="1"/>
</dbReference>
<feature type="domain" description="KH type-2" evidence="8">
    <location>
        <begin position="195"/>
        <end position="270"/>
    </location>
</feature>
<comment type="subcellular location">
    <subcellularLocation>
        <location evidence="6">Cytoplasm</location>
    </subcellularLocation>
    <subcellularLocation>
        <location evidence="6">Cell membrane</location>
        <topology evidence="6">Peripheral membrane protein</topology>
    </subcellularLocation>
</comment>
<dbReference type="HAMAP" id="MF_00367">
    <property type="entry name" value="GTPase_Era"/>
    <property type="match status" value="1"/>
</dbReference>
<gene>
    <name evidence="6" type="primary">era</name>
    <name evidence="9" type="ORF">ACD_49C00008G0009</name>
</gene>
<protein>
    <recommendedName>
        <fullName evidence="2 6">GTPase Era</fullName>
    </recommendedName>
</protein>
<dbReference type="GO" id="GO:0003924">
    <property type="term" value="F:GTPase activity"/>
    <property type="evidence" value="ECO:0007669"/>
    <property type="project" value="UniProtKB-UniRule"/>
</dbReference>
<dbReference type="InterPro" id="IPR005662">
    <property type="entry name" value="GTPase_Era-like"/>
</dbReference>
<dbReference type="GO" id="GO:0000028">
    <property type="term" value="P:ribosomal small subunit assembly"/>
    <property type="evidence" value="ECO:0007669"/>
    <property type="project" value="TreeGrafter"/>
</dbReference>
<dbReference type="GO" id="GO:0005525">
    <property type="term" value="F:GTP binding"/>
    <property type="evidence" value="ECO:0007669"/>
    <property type="project" value="UniProtKB-UniRule"/>
</dbReference>
<feature type="domain" description="G" evidence="7">
    <location>
        <begin position="12"/>
        <end position="126"/>
    </location>
</feature>
<dbReference type="InterPro" id="IPR027417">
    <property type="entry name" value="P-loop_NTPase"/>
</dbReference>
<dbReference type="PANTHER" id="PTHR42698">
    <property type="entry name" value="GTPASE ERA"/>
    <property type="match status" value="1"/>
</dbReference>
<dbReference type="InterPro" id="IPR009019">
    <property type="entry name" value="KH_sf_prok-type"/>
</dbReference>
<comment type="similarity">
    <text evidence="1 6">Belongs to the TRAFAC class TrmE-Era-EngA-EngB-Septin-like GTPase superfamily. Era GTPase family.</text>
</comment>
<dbReference type="EMBL" id="AMFJ01021594">
    <property type="protein sequence ID" value="EKD66845.1"/>
    <property type="molecule type" value="Genomic_DNA"/>
</dbReference>
<evidence type="ECO:0000313" key="9">
    <source>
        <dbReference type="EMBL" id="EKD66845.1"/>
    </source>
</evidence>
<evidence type="ECO:0000256" key="6">
    <source>
        <dbReference type="HAMAP-Rule" id="MF_00367"/>
    </source>
</evidence>
<dbReference type="InterPro" id="IPR006073">
    <property type="entry name" value="GTP-bd"/>
</dbReference>
<evidence type="ECO:0000256" key="2">
    <source>
        <dbReference type="ARBA" id="ARBA00020484"/>
    </source>
</evidence>
<keyword evidence="4 6" id="KW-0694">RNA-binding</keyword>
<keyword evidence="6" id="KW-0690">Ribosome biogenesis</keyword>
<keyword evidence="6" id="KW-0963">Cytoplasm</keyword>
<keyword evidence="6" id="KW-0699">rRNA-binding</keyword>
<feature type="binding site" evidence="6">
    <location>
        <begin position="125"/>
        <end position="128"/>
    </location>
    <ligand>
        <name>GTP</name>
        <dbReference type="ChEBI" id="CHEBI:37565"/>
    </ligand>
</feature>